<feature type="binding site" evidence="12">
    <location>
        <position position="182"/>
    </location>
    <ligand>
        <name>UDP-N-acetyl-alpha-D-muramoyl-L-alanyl-D-glutamate</name>
        <dbReference type="ChEBI" id="CHEBI:83900"/>
    </ligand>
</feature>
<keyword evidence="12" id="KW-0460">Magnesium</keyword>
<dbReference type="SUPFAM" id="SSF53623">
    <property type="entry name" value="MurD-like peptide ligases, catalytic domain"/>
    <property type="match status" value="1"/>
</dbReference>
<dbReference type="InterPro" id="IPR036615">
    <property type="entry name" value="Mur_ligase_C_dom_sf"/>
</dbReference>
<dbReference type="Proteomes" id="UP000199512">
    <property type="component" value="Unassembled WGS sequence"/>
</dbReference>
<keyword evidence="8 12" id="KW-0133">Cell shape</keyword>
<keyword evidence="6 12" id="KW-0547">Nucleotide-binding</keyword>
<dbReference type="SUPFAM" id="SSF53244">
    <property type="entry name" value="MurD-like peptide ligases, peptide-binding domain"/>
    <property type="match status" value="1"/>
</dbReference>
<dbReference type="AlphaFoldDB" id="A0A1H8E8N2"/>
<comment type="similarity">
    <text evidence="2 12">Belongs to the MurCDEF family. MurE subfamily.</text>
</comment>
<name>A0A1H8E8N2_9FIRM</name>
<evidence type="ECO:0000256" key="4">
    <source>
        <dbReference type="ARBA" id="ARBA00022598"/>
    </source>
</evidence>
<keyword evidence="18" id="KW-1185">Reference proteome</keyword>
<dbReference type="PANTHER" id="PTHR23135">
    <property type="entry name" value="MUR LIGASE FAMILY MEMBER"/>
    <property type="match status" value="1"/>
</dbReference>
<organism evidence="17 18">
    <name type="scientific">Peptostreptococcus russellii</name>
    <dbReference type="NCBI Taxonomy" id="215200"/>
    <lineage>
        <taxon>Bacteria</taxon>
        <taxon>Bacillati</taxon>
        <taxon>Bacillota</taxon>
        <taxon>Clostridia</taxon>
        <taxon>Peptostreptococcales</taxon>
        <taxon>Peptostreptococcaceae</taxon>
        <taxon>Peptostreptococcus</taxon>
    </lineage>
</organism>
<dbReference type="GO" id="GO:0005737">
    <property type="term" value="C:cytoplasm"/>
    <property type="evidence" value="ECO:0007669"/>
    <property type="project" value="UniProtKB-SubCell"/>
</dbReference>
<gene>
    <name evidence="12" type="primary">murE</name>
    <name evidence="17" type="ORF">SAMN05216454_10132</name>
</gene>
<dbReference type="Gene3D" id="3.90.190.20">
    <property type="entry name" value="Mur ligase, C-terminal domain"/>
    <property type="match status" value="1"/>
</dbReference>
<evidence type="ECO:0000256" key="6">
    <source>
        <dbReference type="ARBA" id="ARBA00022741"/>
    </source>
</evidence>
<reference evidence="17 18" key="1">
    <citation type="submission" date="2016-10" db="EMBL/GenBank/DDBJ databases">
        <authorList>
            <person name="de Groot N.N."/>
        </authorList>
    </citation>
    <scope>NUCLEOTIDE SEQUENCE [LARGE SCALE GENOMIC DNA]</scope>
    <source>
        <strain evidence="17 18">Calf135</strain>
    </source>
</reference>
<feature type="domain" description="Mur ligase central" evidence="16">
    <location>
        <begin position="111"/>
        <end position="314"/>
    </location>
</feature>
<dbReference type="InterPro" id="IPR013221">
    <property type="entry name" value="Mur_ligase_cen"/>
</dbReference>
<evidence type="ECO:0000259" key="14">
    <source>
        <dbReference type="Pfam" id="PF01225"/>
    </source>
</evidence>
<feature type="binding site" evidence="12">
    <location>
        <position position="190"/>
    </location>
    <ligand>
        <name>UDP-N-acetyl-alpha-D-muramoyl-L-alanyl-D-glutamate</name>
        <dbReference type="ChEBI" id="CHEBI:83900"/>
    </ligand>
</feature>
<sequence length="498" mass="55423">MKLNKIIEGLECEISSSISELEGLEIEDIVYDSRNAKEKTIFVAIKGETMDGHSFIANAYENGCRVFVVDQDVEVEKDAVKIKVEDSRTALSKMSSNFFGNPSERIKVIGVTGTKGKTTITNYIKTVLSESGMNTGVIGTNGVFYNDVKAKTVNTTPESYELQKTIKEMADAGVDCVAMEVSSSGLMMNRVNDIKFDIGVYTNLSPDHIGPKEHPTFEDYRYCKSLLFSLCKHGIANLDDDNAWYMIENAKCDIATFSIHKDSDLKADNIKLTRDEKTLGVEFDYIYKGETKTHTHICSPGEFSIYNALAVISVCKYLGIDKEKMLKSLSNAKVDGRVEVLPVLPYATVVVDYAHNGMSLENVLNTLLMYKPNRMISLFGSIGGRCAIRRKELGDVAAELSDITVITTDNPDDEDPMDIINDIAKSYENSDCEIYKIVDRAEAIYKALSIAEEGDMILITGKGHEKYQIINGERVFYDEKGEVIKAGERVRKEKGIEL</sequence>
<protein>
    <recommendedName>
        <fullName evidence="12">UDP-N-acetylmuramyl-tripeptide synthetase</fullName>
        <ecNumber evidence="12">6.3.2.-</ecNumber>
    </recommendedName>
    <alternativeName>
        <fullName evidence="12">UDP-MurNAc-tripeptide synthetase</fullName>
    </alternativeName>
</protein>
<comment type="cofactor">
    <cofactor evidence="12">
        <name>Mg(2+)</name>
        <dbReference type="ChEBI" id="CHEBI:18420"/>
    </cofactor>
</comment>
<evidence type="ECO:0000259" key="15">
    <source>
        <dbReference type="Pfam" id="PF02875"/>
    </source>
</evidence>
<proteinExistence type="inferred from homology"/>
<dbReference type="GO" id="GO:0000287">
    <property type="term" value="F:magnesium ion binding"/>
    <property type="evidence" value="ECO:0007669"/>
    <property type="project" value="UniProtKB-UniRule"/>
</dbReference>
<dbReference type="EMBL" id="FODF01000001">
    <property type="protein sequence ID" value="SEN15756.1"/>
    <property type="molecule type" value="Genomic_DNA"/>
</dbReference>
<evidence type="ECO:0000313" key="17">
    <source>
        <dbReference type="EMBL" id="SEN15756.1"/>
    </source>
</evidence>
<keyword evidence="4 12" id="KW-0436">Ligase</keyword>
<evidence type="ECO:0000256" key="12">
    <source>
        <dbReference type="HAMAP-Rule" id="MF_00208"/>
    </source>
</evidence>
<evidence type="ECO:0000256" key="7">
    <source>
        <dbReference type="ARBA" id="ARBA00022840"/>
    </source>
</evidence>
<dbReference type="RefSeq" id="WP_091972863.1">
    <property type="nucleotide sequence ID" value="NZ_FODF01000001.1"/>
</dbReference>
<evidence type="ECO:0000256" key="8">
    <source>
        <dbReference type="ARBA" id="ARBA00022960"/>
    </source>
</evidence>
<comment type="PTM">
    <text evidence="12">Carboxylation is probably crucial for Mg(2+) binding and, consequently, for the gamma-phosphate positioning of ATP.</text>
</comment>
<dbReference type="NCBIfam" id="TIGR01085">
    <property type="entry name" value="murE"/>
    <property type="match status" value="1"/>
</dbReference>
<dbReference type="Gene3D" id="3.40.1390.10">
    <property type="entry name" value="MurE/MurF, N-terminal domain"/>
    <property type="match status" value="1"/>
</dbReference>
<dbReference type="GO" id="GO:0008360">
    <property type="term" value="P:regulation of cell shape"/>
    <property type="evidence" value="ECO:0007669"/>
    <property type="project" value="UniProtKB-KW"/>
</dbReference>
<keyword evidence="5 12" id="KW-0132">Cell division</keyword>
<dbReference type="InterPro" id="IPR004101">
    <property type="entry name" value="Mur_ligase_C"/>
</dbReference>
<dbReference type="InterPro" id="IPR018109">
    <property type="entry name" value="Folylpolyglutamate_synth_CS"/>
</dbReference>
<dbReference type="InterPro" id="IPR005761">
    <property type="entry name" value="UDP-N-AcMur-Glu-dNH2Pim_ligase"/>
</dbReference>
<evidence type="ECO:0000259" key="16">
    <source>
        <dbReference type="Pfam" id="PF08245"/>
    </source>
</evidence>
<keyword evidence="11 12" id="KW-0961">Cell wall biogenesis/degradation</keyword>
<comment type="pathway">
    <text evidence="1 12 13">Cell wall biogenesis; peptidoglycan biosynthesis.</text>
</comment>
<dbReference type="InterPro" id="IPR035911">
    <property type="entry name" value="MurE/MurF_N"/>
</dbReference>
<evidence type="ECO:0000256" key="2">
    <source>
        <dbReference type="ARBA" id="ARBA00005898"/>
    </source>
</evidence>
<dbReference type="Pfam" id="PF08245">
    <property type="entry name" value="Mur_ligase_M"/>
    <property type="match status" value="1"/>
</dbReference>
<dbReference type="UniPathway" id="UPA00219"/>
<keyword evidence="10 12" id="KW-0131">Cell cycle</keyword>
<evidence type="ECO:0000256" key="5">
    <source>
        <dbReference type="ARBA" id="ARBA00022618"/>
    </source>
</evidence>
<comment type="function">
    <text evidence="12">Catalyzes the addition of an amino acid to the nucleotide precursor UDP-N-acetylmuramoyl-L-alanyl-D-glutamate (UMAG) in the biosynthesis of bacterial cell-wall peptidoglycan.</text>
</comment>
<keyword evidence="9 12" id="KW-0573">Peptidoglycan synthesis</keyword>
<dbReference type="GO" id="GO:0071555">
    <property type="term" value="P:cell wall organization"/>
    <property type="evidence" value="ECO:0007669"/>
    <property type="project" value="UniProtKB-KW"/>
</dbReference>
<dbReference type="InterPro" id="IPR036565">
    <property type="entry name" value="Mur-like_cat_sf"/>
</dbReference>
<dbReference type="SUPFAM" id="SSF63418">
    <property type="entry name" value="MurE/MurF N-terminal domain"/>
    <property type="match status" value="1"/>
</dbReference>
<feature type="domain" description="Mur ligase C-terminal" evidence="15">
    <location>
        <begin position="336"/>
        <end position="463"/>
    </location>
</feature>
<dbReference type="Gene3D" id="3.40.1190.10">
    <property type="entry name" value="Mur-like, catalytic domain"/>
    <property type="match status" value="1"/>
</dbReference>
<comment type="subcellular location">
    <subcellularLocation>
        <location evidence="12 13">Cytoplasm</location>
    </subcellularLocation>
</comment>
<evidence type="ECO:0000256" key="13">
    <source>
        <dbReference type="RuleBase" id="RU004135"/>
    </source>
</evidence>
<feature type="binding site" evidence="12">
    <location>
        <begin position="113"/>
        <end position="119"/>
    </location>
    <ligand>
        <name>ATP</name>
        <dbReference type="ChEBI" id="CHEBI:30616"/>
    </ligand>
</feature>
<dbReference type="Pfam" id="PF02875">
    <property type="entry name" value="Mur_ligase_C"/>
    <property type="match status" value="1"/>
</dbReference>
<dbReference type="NCBIfam" id="NF001126">
    <property type="entry name" value="PRK00139.1-4"/>
    <property type="match status" value="1"/>
</dbReference>
<comment type="caution">
    <text evidence="12">Lacks conserved residue(s) required for the propagation of feature annotation.</text>
</comment>
<dbReference type="GO" id="GO:0009252">
    <property type="term" value="P:peptidoglycan biosynthetic process"/>
    <property type="evidence" value="ECO:0007669"/>
    <property type="project" value="UniProtKB-UniRule"/>
</dbReference>
<accession>A0A1H8E8N2</accession>
<feature type="binding site" evidence="12">
    <location>
        <position position="154"/>
    </location>
    <ligand>
        <name>UDP-N-acetyl-alpha-D-muramoyl-L-alanyl-D-glutamate</name>
        <dbReference type="ChEBI" id="CHEBI:83900"/>
    </ligand>
</feature>
<keyword evidence="3 12" id="KW-0963">Cytoplasm</keyword>
<evidence type="ECO:0000313" key="18">
    <source>
        <dbReference type="Proteomes" id="UP000199512"/>
    </source>
</evidence>
<feature type="binding site" evidence="12">
    <location>
        <position position="33"/>
    </location>
    <ligand>
        <name>UDP-N-acetyl-alpha-D-muramoyl-L-alanyl-D-glutamate</name>
        <dbReference type="ChEBI" id="CHEBI:83900"/>
    </ligand>
</feature>
<dbReference type="GO" id="GO:0051301">
    <property type="term" value="P:cell division"/>
    <property type="evidence" value="ECO:0007669"/>
    <property type="project" value="UniProtKB-KW"/>
</dbReference>
<evidence type="ECO:0000256" key="11">
    <source>
        <dbReference type="ARBA" id="ARBA00023316"/>
    </source>
</evidence>
<evidence type="ECO:0000256" key="10">
    <source>
        <dbReference type="ARBA" id="ARBA00023306"/>
    </source>
</evidence>
<dbReference type="GO" id="GO:0005524">
    <property type="term" value="F:ATP binding"/>
    <property type="evidence" value="ECO:0007669"/>
    <property type="project" value="UniProtKB-UniRule"/>
</dbReference>
<dbReference type="HAMAP" id="MF_00208">
    <property type="entry name" value="MurE"/>
    <property type="match status" value="1"/>
</dbReference>
<dbReference type="OrthoDB" id="9800958at2"/>
<dbReference type="InterPro" id="IPR000713">
    <property type="entry name" value="Mur_ligase_N"/>
</dbReference>
<feature type="domain" description="Mur ligase N-terminal catalytic" evidence="14">
    <location>
        <begin position="26"/>
        <end position="98"/>
    </location>
</feature>
<dbReference type="GO" id="GO:0004326">
    <property type="term" value="F:tetrahydrofolylpolyglutamate synthase activity"/>
    <property type="evidence" value="ECO:0007669"/>
    <property type="project" value="InterPro"/>
</dbReference>
<dbReference type="Pfam" id="PF01225">
    <property type="entry name" value="Mur_ligase"/>
    <property type="match status" value="1"/>
</dbReference>
<feature type="binding site" evidence="12">
    <location>
        <begin position="155"/>
        <end position="156"/>
    </location>
    <ligand>
        <name>UDP-N-acetyl-alpha-D-muramoyl-L-alanyl-D-glutamate</name>
        <dbReference type="ChEBI" id="CHEBI:83900"/>
    </ligand>
</feature>
<dbReference type="STRING" id="215200.SAMN05216454_10132"/>
<evidence type="ECO:0000256" key="3">
    <source>
        <dbReference type="ARBA" id="ARBA00022490"/>
    </source>
</evidence>
<feature type="modified residue" description="N6-carboxylysine" evidence="12">
    <location>
        <position position="224"/>
    </location>
</feature>
<evidence type="ECO:0000256" key="1">
    <source>
        <dbReference type="ARBA" id="ARBA00004752"/>
    </source>
</evidence>
<dbReference type="PROSITE" id="PS01011">
    <property type="entry name" value="FOLYLPOLYGLU_SYNT_1"/>
    <property type="match status" value="1"/>
</dbReference>
<evidence type="ECO:0000256" key="9">
    <source>
        <dbReference type="ARBA" id="ARBA00022984"/>
    </source>
</evidence>
<keyword evidence="7 12" id="KW-0067">ATP-binding</keyword>
<dbReference type="PANTHER" id="PTHR23135:SF4">
    <property type="entry name" value="UDP-N-ACETYLMURAMOYL-L-ALANYL-D-GLUTAMATE--2,6-DIAMINOPIMELATE LIGASE MURE HOMOLOG, CHLOROPLASTIC"/>
    <property type="match status" value="1"/>
</dbReference>
<dbReference type="EC" id="6.3.2.-" evidence="12"/>